<evidence type="ECO:0000313" key="2">
    <source>
        <dbReference type="Proteomes" id="UP000494040"/>
    </source>
</evidence>
<reference evidence="1" key="1">
    <citation type="submission" date="2022-01" db="UniProtKB">
        <authorList>
            <consortium name="EnsemblMetazoa"/>
        </authorList>
    </citation>
    <scope>IDENTIFICATION</scope>
</reference>
<accession>A0A8I6RSE7</accession>
<dbReference type="PANTHER" id="PTHR14202">
    <property type="entry name" value="60 KDA RIBONUCLEOPROTEIN SSA/RO"/>
    <property type="match status" value="1"/>
</dbReference>
<dbReference type="PANTHER" id="PTHR14202:SF0">
    <property type="entry name" value="RNA-BINDING PROTEIN RO60"/>
    <property type="match status" value="1"/>
</dbReference>
<dbReference type="GO" id="GO:1990904">
    <property type="term" value="C:ribonucleoprotein complex"/>
    <property type="evidence" value="ECO:0007669"/>
    <property type="project" value="TreeGrafter"/>
</dbReference>
<proteinExistence type="predicted"/>
<sequence length="568" mass="66134">MALRRYADRWSNNRHVNPAHDEVETANKEGRWNLRELEYQLEGISLGRRLKRFLTYNSQTSIYNAGVKCDTVFHCKNSLMLFRELLRLMDIAQVLEIIEWVHSKKINSHVEIIPFVLSECCRLDNHKPIVLKFTLKLLRKSEEFLLFHKYCFEIDPKIRVDLLVKNMIREWYALHDSLDIADMVTENSTVGIWGHNIMLKLGHVESRKSDRAALYIYATQGLEKMNEKFRNDPEAAVIIKHFNRVNNFKMMLHPFKAAQEISYYRHSVRVTNDYLLNEKMVWKALLQQMDLHELHFWLPHLTNLSTEYEDDAMMWDQDFILHICDRIESLGAVIQSRISPCRSCIELQKYLNIDREKFHPLYSGQPIRIRYPINEDIVTALQGQLTKAIKNNIKPVKLNMTLVIICDQLPHTLCQRALYVPADIAAAVITLSLKNSFKSTKILAFDENDFQDLSEEKTYSSLMLSIEAKKCSETKPMDVSKILNFENKDVSETDLFVIIGKAINYGDYMGMVQSHEDNPREPKFVFCSLGERTSEGPDHSNILAITGFDDKVCSVIHAFVMEPFVFTL</sequence>
<dbReference type="InterPro" id="IPR036465">
    <property type="entry name" value="vWFA_dom_sf"/>
</dbReference>
<dbReference type="AlphaFoldDB" id="A0A8I6RSE7"/>
<keyword evidence="2" id="KW-1185">Reference proteome</keyword>
<dbReference type="KEGG" id="clec:106667859"/>
<dbReference type="GeneID" id="106667859"/>
<dbReference type="EnsemblMetazoa" id="XM_014396086.2">
    <property type="protein sequence ID" value="XP_014251572.1"/>
    <property type="gene ID" value="LOC106667859"/>
</dbReference>
<dbReference type="OrthoDB" id="6593576at2759"/>
<dbReference type="Proteomes" id="UP000494040">
    <property type="component" value="Unassembled WGS sequence"/>
</dbReference>
<dbReference type="Gene3D" id="3.40.50.410">
    <property type="entry name" value="von Willebrand factor, type A domain"/>
    <property type="match status" value="1"/>
</dbReference>
<dbReference type="InterPro" id="IPR040322">
    <property type="entry name" value="TROVE2"/>
</dbReference>
<evidence type="ECO:0000313" key="1">
    <source>
        <dbReference type="EnsemblMetazoa" id="XP_014251572.1"/>
    </source>
</evidence>
<dbReference type="SUPFAM" id="SSF140864">
    <property type="entry name" value="TROVE domain-like"/>
    <property type="match status" value="1"/>
</dbReference>
<dbReference type="InterPro" id="IPR037214">
    <property type="entry name" value="TROVE_dom_sf"/>
</dbReference>
<dbReference type="RefSeq" id="XP_014251572.1">
    <property type="nucleotide sequence ID" value="XM_014396086.2"/>
</dbReference>
<name>A0A8I6RSE7_CIMLE</name>
<evidence type="ECO:0008006" key="3">
    <source>
        <dbReference type="Google" id="ProtNLM"/>
    </source>
</evidence>
<dbReference type="GO" id="GO:0003723">
    <property type="term" value="F:RNA binding"/>
    <property type="evidence" value="ECO:0007669"/>
    <property type="project" value="InterPro"/>
</dbReference>
<protein>
    <recommendedName>
        <fullName evidence="3">TROVE domain-containing protein</fullName>
    </recommendedName>
</protein>
<organism evidence="1 2">
    <name type="scientific">Cimex lectularius</name>
    <name type="common">Bed bug</name>
    <name type="synonym">Acanthia lectularia</name>
    <dbReference type="NCBI Taxonomy" id="79782"/>
    <lineage>
        <taxon>Eukaryota</taxon>
        <taxon>Metazoa</taxon>
        <taxon>Ecdysozoa</taxon>
        <taxon>Arthropoda</taxon>
        <taxon>Hexapoda</taxon>
        <taxon>Insecta</taxon>
        <taxon>Pterygota</taxon>
        <taxon>Neoptera</taxon>
        <taxon>Paraneoptera</taxon>
        <taxon>Hemiptera</taxon>
        <taxon>Heteroptera</taxon>
        <taxon>Panheteroptera</taxon>
        <taxon>Cimicomorpha</taxon>
        <taxon>Cimicidae</taxon>
        <taxon>Cimex</taxon>
    </lineage>
</organism>